<dbReference type="RefSeq" id="WP_284195150.1">
    <property type="nucleotide sequence ID" value="NZ_BSOG01000001.1"/>
</dbReference>
<evidence type="ECO:0000313" key="4">
    <source>
        <dbReference type="EMBL" id="GLR12011.1"/>
    </source>
</evidence>
<comment type="caution">
    <text evidence="4">The sequence shown here is derived from an EMBL/GenBank/DDBJ whole genome shotgun (WGS) entry which is preliminary data.</text>
</comment>
<feature type="domain" description="RCK N-terminal" evidence="3">
    <location>
        <begin position="123"/>
        <end position="245"/>
    </location>
</feature>
<feature type="transmembrane region" description="Helical" evidence="2">
    <location>
        <begin position="12"/>
        <end position="35"/>
    </location>
</feature>
<keyword evidence="2" id="KW-0472">Membrane</keyword>
<evidence type="ECO:0000256" key="1">
    <source>
        <dbReference type="ARBA" id="ARBA00004651"/>
    </source>
</evidence>
<evidence type="ECO:0000259" key="3">
    <source>
        <dbReference type="PROSITE" id="PS51201"/>
    </source>
</evidence>
<dbReference type="InterPro" id="IPR036291">
    <property type="entry name" value="NAD(P)-bd_dom_sf"/>
</dbReference>
<name>A0ABQ5YBT1_9NEIS</name>
<evidence type="ECO:0000313" key="5">
    <source>
        <dbReference type="Proteomes" id="UP001156706"/>
    </source>
</evidence>
<dbReference type="InterPro" id="IPR003148">
    <property type="entry name" value="RCK_N"/>
</dbReference>
<dbReference type="Gene3D" id="3.40.50.720">
    <property type="entry name" value="NAD(P)-binding Rossmann-like Domain"/>
    <property type="match status" value="2"/>
</dbReference>
<dbReference type="Gene3D" id="1.10.287.70">
    <property type="match status" value="1"/>
</dbReference>
<dbReference type="PANTHER" id="PTHR43833">
    <property type="entry name" value="POTASSIUM CHANNEL PROTEIN 2-RELATED-RELATED"/>
    <property type="match status" value="1"/>
</dbReference>
<dbReference type="Pfam" id="PF07885">
    <property type="entry name" value="Ion_trans_2"/>
    <property type="match status" value="1"/>
</dbReference>
<gene>
    <name evidence="4" type="ORF">GCM10007907_08010</name>
</gene>
<reference evidence="5" key="1">
    <citation type="journal article" date="2019" name="Int. J. Syst. Evol. Microbiol.">
        <title>The Global Catalogue of Microorganisms (GCM) 10K type strain sequencing project: providing services to taxonomists for standard genome sequencing and annotation.</title>
        <authorList>
            <consortium name="The Broad Institute Genomics Platform"/>
            <consortium name="The Broad Institute Genome Sequencing Center for Infectious Disease"/>
            <person name="Wu L."/>
            <person name="Ma J."/>
        </authorList>
    </citation>
    <scope>NUCLEOTIDE SEQUENCE [LARGE SCALE GENOMIC DNA]</scope>
    <source>
        <strain evidence="5">NBRC 110044</strain>
    </source>
</reference>
<dbReference type="InterPro" id="IPR050721">
    <property type="entry name" value="Trk_Ktr_HKT_K-transport"/>
</dbReference>
<protein>
    <recommendedName>
        <fullName evidence="3">RCK N-terminal domain-containing protein</fullName>
    </recommendedName>
</protein>
<proteinExistence type="predicted"/>
<feature type="transmembrane region" description="Helical" evidence="2">
    <location>
        <begin position="76"/>
        <end position="100"/>
    </location>
</feature>
<dbReference type="EMBL" id="BSOG01000001">
    <property type="protein sequence ID" value="GLR12011.1"/>
    <property type="molecule type" value="Genomic_DNA"/>
</dbReference>
<sequence>MPNIFFLVLRRMRAPLITLILIYAISVLGLVLIPGEDGNGQPYSMDFFHAFYFISYTATTIGFGEVPYPFTYLQRMWVVVCIYLSVIGWAYGLGTLFSILQDKRFQQAVLLARFSGAVRRLGEPFYIVCGYGQTGRRLCQVLEERGIRFVVLEPREERVTDVMLADYRFDVPAYSGDAGNPQMLQTAGILNPNCKGVLALTGDEEVNLAIAIAAYVLRPQLLSVCRAKSQAVAENMASFGANHVVNMFEAVGRRFRMALHAPQASRLWSVLSAFAGDPLPPLSQPPRGHWVVVGYGRMGHAIRAALLAEGSSVTVIDLSIPADLQAGEYVVGLGVDAHTLTQAGLEQAVGVVACTDHDANNLSAVATARQIRPSLFVVARQNASSNRVLFEAFKPDATAVRSEVVAQECLRAMVSPTLARFLELIQTRSEVWASAVLREMEALCGDRVPESWVLTLNGQNQAACYALLLNPQPRLVLRHLLLDPQEPTLQLPCLPLLLIQGGEEILLPPPETPLMFDARILFIGRGEAHRAQEAVINQYRLIDYVRTGKVQPQSWLFRWWAARRSQTMANGDD</sequence>
<evidence type="ECO:0000256" key="2">
    <source>
        <dbReference type="SAM" id="Phobius"/>
    </source>
</evidence>
<dbReference type="SUPFAM" id="SSF81324">
    <property type="entry name" value="Voltage-gated potassium channels"/>
    <property type="match status" value="1"/>
</dbReference>
<dbReference type="SUPFAM" id="SSF51735">
    <property type="entry name" value="NAD(P)-binding Rossmann-fold domains"/>
    <property type="match status" value="2"/>
</dbReference>
<comment type="subcellular location">
    <subcellularLocation>
        <location evidence="1">Cell membrane</location>
        <topology evidence="1">Multi-pass membrane protein</topology>
    </subcellularLocation>
</comment>
<feature type="transmembrane region" description="Helical" evidence="2">
    <location>
        <begin position="47"/>
        <end position="64"/>
    </location>
</feature>
<dbReference type="Pfam" id="PF02254">
    <property type="entry name" value="TrkA_N"/>
    <property type="match status" value="2"/>
</dbReference>
<dbReference type="InterPro" id="IPR013099">
    <property type="entry name" value="K_chnl_dom"/>
</dbReference>
<dbReference type="Proteomes" id="UP001156706">
    <property type="component" value="Unassembled WGS sequence"/>
</dbReference>
<keyword evidence="5" id="KW-1185">Reference proteome</keyword>
<organism evidence="4 5">
    <name type="scientific">Chitinimonas prasina</name>
    <dbReference type="NCBI Taxonomy" id="1434937"/>
    <lineage>
        <taxon>Bacteria</taxon>
        <taxon>Pseudomonadati</taxon>
        <taxon>Pseudomonadota</taxon>
        <taxon>Betaproteobacteria</taxon>
        <taxon>Neisseriales</taxon>
        <taxon>Chitinibacteraceae</taxon>
        <taxon>Chitinimonas</taxon>
    </lineage>
</organism>
<keyword evidence="2" id="KW-1133">Transmembrane helix</keyword>
<dbReference type="PROSITE" id="PS51201">
    <property type="entry name" value="RCK_N"/>
    <property type="match status" value="1"/>
</dbReference>
<accession>A0ABQ5YBT1</accession>
<keyword evidence="2" id="KW-0812">Transmembrane</keyword>